<organism evidence="1 2">
    <name type="scientific">Bradyrhizobium sediminis</name>
    <dbReference type="NCBI Taxonomy" id="2840469"/>
    <lineage>
        <taxon>Bacteria</taxon>
        <taxon>Pseudomonadati</taxon>
        <taxon>Pseudomonadota</taxon>
        <taxon>Alphaproteobacteria</taxon>
        <taxon>Hyphomicrobiales</taxon>
        <taxon>Nitrobacteraceae</taxon>
        <taxon>Bradyrhizobium</taxon>
    </lineage>
</organism>
<sequence length="207" mass="22720">MALLVDETAKGIALDRRALPECLHVPIAAVDEDAIGNYVGDVERVVSGRGLRKALLVTVPESAAIDPLLPISDHPNVGIFHARQQVWVHVAYKPYRAAYKRAFPDENIDGLILSHAMNRDTAAHKGFDFVRITPVSGVANLSSAFSEQWAKELHKPKLPVVTRRTGPPFIQYADLSDLMLMLDMMLGGGVMDAVNEGQKMLERKAQS</sequence>
<gene>
    <name evidence="1" type="ORF">KMZ29_12545</name>
</gene>
<dbReference type="RefSeq" id="WP_215623927.1">
    <property type="nucleotide sequence ID" value="NZ_CP076134.1"/>
</dbReference>
<evidence type="ECO:0000313" key="2">
    <source>
        <dbReference type="Proteomes" id="UP000680839"/>
    </source>
</evidence>
<name>A0A975NJ02_9BRAD</name>
<proteinExistence type="predicted"/>
<dbReference type="AlphaFoldDB" id="A0A975NJ02"/>
<reference evidence="1" key="1">
    <citation type="submission" date="2021-06" db="EMBL/GenBank/DDBJ databases">
        <title>Bradyrhizobium sp. S2-20-1 Genome sequencing.</title>
        <authorList>
            <person name="Jin L."/>
        </authorList>
    </citation>
    <scope>NUCLEOTIDE SEQUENCE</scope>
    <source>
        <strain evidence="1">S2-20-1</strain>
    </source>
</reference>
<dbReference type="Proteomes" id="UP000680839">
    <property type="component" value="Chromosome"/>
</dbReference>
<protein>
    <submittedName>
        <fullName evidence="1">Uncharacterized protein</fullName>
    </submittedName>
</protein>
<dbReference type="EMBL" id="CP076134">
    <property type="protein sequence ID" value="QWG15411.1"/>
    <property type="molecule type" value="Genomic_DNA"/>
</dbReference>
<evidence type="ECO:0000313" key="1">
    <source>
        <dbReference type="EMBL" id="QWG15411.1"/>
    </source>
</evidence>
<accession>A0A975NJ02</accession>